<dbReference type="RefSeq" id="WP_140998218.1">
    <property type="nucleotide sequence ID" value="NZ_VDCZ01000008.1"/>
</dbReference>
<accession>A0A6I4IJF0</accession>
<comment type="caution">
    <text evidence="1">The sequence shown here is derived from an EMBL/GenBank/DDBJ whole genome shotgun (WGS) entry which is preliminary data.</text>
</comment>
<evidence type="ECO:0000313" key="1">
    <source>
        <dbReference type="EMBL" id="MVO09845.1"/>
    </source>
</evidence>
<evidence type="ECO:0000313" key="2">
    <source>
        <dbReference type="Proteomes" id="UP000431264"/>
    </source>
</evidence>
<sequence>MKKLLFLFVSSILLSCSNDSNDNSGETTNSVAFFKATVGSTTLNYIQDNSSNPSYYNQPYVGYSGISSNRSYYYAAAMVPFSGFDDFPSLELTMHNMYQSDDEASETVNFNTTFAVKPVNFITYEQDNNLVKGVSVTYKNANGDLYTTLAGSQDNSAIMYNTGVAGTNDFGFQTQTITGSVNCKLYNENDVNDVIVLTNGTFKLVFQEFD</sequence>
<dbReference type="AlphaFoldDB" id="A0A6I4IJF0"/>
<name>A0A6I4IJF0_9FLAO</name>
<organism evidence="1 2">
    <name type="scientific">Flavobacterium profundi</name>
    <dbReference type="NCBI Taxonomy" id="1774945"/>
    <lineage>
        <taxon>Bacteria</taxon>
        <taxon>Pseudomonadati</taxon>
        <taxon>Bacteroidota</taxon>
        <taxon>Flavobacteriia</taxon>
        <taxon>Flavobacteriales</taxon>
        <taxon>Flavobacteriaceae</taxon>
        <taxon>Flavobacterium</taxon>
    </lineage>
</organism>
<dbReference type="OrthoDB" id="9955856at2"/>
<proteinExistence type="predicted"/>
<evidence type="ECO:0008006" key="3">
    <source>
        <dbReference type="Google" id="ProtNLM"/>
    </source>
</evidence>
<reference evidence="2" key="1">
    <citation type="submission" date="2019-05" db="EMBL/GenBank/DDBJ databases">
        <title>Flavobacterium profundi sp. nov., isolated from a deep-sea seamount.</title>
        <authorList>
            <person name="Zhang D.-C."/>
        </authorList>
    </citation>
    <scope>NUCLEOTIDE SEQUENCE [LARGE SCALE GENOMIC DNA]</scope>
    <source>
        <strain evidence="2">TP390</strain>
    </source>
</reference>
<dbReference type="Proteomes" id="UP000431264">
    <property type="component" value="Unassembled WGS sequence"/>
</dbReference>
<dbReference type="PROSITE" id="PS51257">
    <property type="entry name" value="PROKAR_LIPOPROTEIN"/>
    <property type="match status" value="1"/>
</dbReference>
<dbReference type="EMBL" id="WQLW01000008">
    <property type="protein sequence ID" value="MVO09845.1"/>
    <property type="molecule type" value="Genomic_DNA"/>
</dbReference>
<keyword evidence="2" id="KW-1185">Reference proteome</keyword>
<protein>
    <recommendedName>
        <fullName evidence="3">Lipoprotein</fullName>
    </recommendedName>
</protein>
<gene>
    <name evidence="1" type="ORF">GOQ30_11805</name>
</gene>